<dbReference type="KEGG" id="ptm:GSPATT00039043001"/>
<keyword evidence="2" id="KW-1185">Reference proteome</keyword>
<dbReference type="GeneID" id="5028064"/>
<evidence type="ECO:0000313" key="2">
    <source>
        <dbReference type="Proteomes" id="UP000000600"/>
    </source>
</evidence>
<reference evidence="1 2" key="1">
    <citation type="journal article" date="2006" name="Nature">
        <title>Global trends of whole-genome duplications revealed by the ciliate Paramecium tetraurelia.</title>
        <authorList>
            <consortium name="Genoscope"/>
            <person name="Aury J.-M."/>
            <person name="Jaillon O."/>
            <person name="Duret L."/>
            <person name="Noel B."/>
            <person name="Jubin C."/>
            <person name="Porcel B.M."/>
            <person name="Segurens B."/>
            <person name="Daubin V."/>
            <person name="Anthouard V."/>
            <person name="Aiach N."/>
            <person name="Arnaiz O."/>
            <person name="Billaut A."/>
            <person name="Beisson J."/>
            <person name="Blanc I."/>
            <person name="Bouhouche K."/>
            <person name="Camara F."/>
            <person name="Duharcourt S."/>
            <person name="Guigo R."/>
            <person name="Gogendeau D."/>
            <person name="Katinka M."/>
            <person name="Keller A.-M."/>
            <person name="Kissmehl R."/>
            <person name="Klotz C."/>
            <person name="Koll F."/>
            <person name="Le Moue A."/>
            <person name="Lepere C."/>
            <person name="Malinsky S."/>
            <person name="Nowacki M."/>
            <person name="Nowak J.K."/>
            <person name="Plattner H."/>
            <person name="Poulain J."/>
            <person name="Ruiz F."/>
            <person name="Serrano V."/>
            <person name="Zagulski M."/>
            <person name="Dessen P."/>
            <person name="Betermier M."/>
            <person name="Weissenbach J."/>
            <person name="Scarpelli C."/>
            <person name="Schachter V."/>
            <person name="Sperling L."/>
            <person name="Meyer E."/>
            <person name="Cohen J."/>
            <person name="Wincker P."/>
        </authorList>
    </citation>
    <scope>NUCLEOTIDE SEQUENCE [LARGE SCALE GENOMIC DNA]</scope>
    <source>
        <strain evidence="1 2">Stock d4-2</strain>
    </source>
</reference>
<protein>
    <submittedName>
        <fullName evidence="1">Uncharacterized protein</fullName>
    </submittedName>
</protein>
<evidence type="ECO:0000313" key="1">
    <source>
        <dbReference type="EMBL" id="CAK74882.1"/>
    </source>
</evidence>
<name>A0CVR5_PARTE</name>
<gene>
    <name evidence="1" type="ORF">GSPATT00039043001</name>
</gene>
<dbReference type="InParanoid" id="A0CVR5"/>
<dbReference type="AlphaFoldDB" id="A0CVR5"/>
<dbReference type="HOGENOM" id="CLU_974728_0_0_1"/>
<dbReference type="RefSeq" id="XP_001442279.1">
    <property type="nucleotide sequence ID" value="XM_001442242.1"/>
</dbReference>
<accession>A0CVR5</accession>
<dbReference type="EMBL" id="CT868199">
    <property type="protein sequence ID" value="CAK74882.1"/>
    <property type="molecule type" value="Genomic_DNA"/>
</dbReference>
<dbReference type="Proteomes" id="UP000000600">
    <property type="component" value="Unassembled WGS sequence"/>
</dbReference>
<sequence>MMNRINLSLVKPHFLPEKSNDQGLITTKIVQAKKRYNSGKQLLGRQIKINITFQEQQEDFSAYECLTQKLMDIINMNDSLFQILFFEGSVPKVENLMSKSFQENLLASEKEKNYRKEIDEATQNKNGCPLQMGKILYNGSTSNNQSRNLENEDKESTCLCKQNQKKQFLKKNLINSQFLKDNNDLTSLQTFKTQMEQNSRQQSHEVNTYNFNYHFTMIYNNQQDFLDLYYQELEKEMIQGFSQEGLHKMGELKEENYLNQRQISERIRQQGDIRKGQVQRSVLTTR</sequence>
<organism evidence="1 2">
    <name type="scientific">Paramecium tetraurelia</name>
    <dbReference type="NCBI Taxonomy" id="5888"/>
    <lineage>
        <taxon>Eukaryota</taxon>
        <taxon>Sar</taxon>
        <taxon>Alveolata</taxon>
        <taxon>Ciliophora</taxon>
        <taxon>Intramacronucleata</taxon>
        <taxon>Oligohymenophorea</taxon>
        <taxon>Peniculida</taxon>
        <taxon>Parameciidae</taxon>
        <taxon>Paramecium</taxon>
    </lineage>
</organism>
<proteinExistence type="predicted"/>